<evidence type="ECO:0000313" key="2">
    <source>
        <dbReference type="Proteomes" id="UP001283361"/>
    </source>
</evidence>
<protein>
    <submittedName>
        <fullName evidence="1">Uncharacterized protein</fullName>
    </submittedName>
</protein>
<gene>
    <name evidence="1" type="ORF">RRG08_008317</name>
</gene>
<proteinExistence type="predicted"/>
<sequence>MSDLSDLSAGERGASGVEFTRIYDWWKDWGPRVKHPALSNGNWSYVDVLEKSRDQFAVDDMRGDKSFFIHFIAHNSFTHQPIQLSHSAFHPFHTFIHQLIHLLIHFTHTLDRSLSVTQHLLTNSVFLTVINSLAHSPTHSFHSYTRPITFTHPAPSH</sequence>
<comment type="caution">
    <text evidence="1">The sequence shown here is derived from an EMBL/GenBank/DDBJ whole genome shotgun (WGS) entry which is preliminary data.</text>
</comment>
<accession>A0AAE1DJH1</accession>
<organism evidence="1 2">
    <name type="scientific">Elysia crispata</name>
    <name type="common">lettuce slug</name>
    <dbReference type="NCBI Taxonomy" id="231223"/>
    <lineage>
        <taxon>Eukaryota</taxon>
        <taxon>Metazoa</taxon>
        <taxon>Spiralia</taxon>
        <taxon>Lophotrochozoa</taxon>
        <taxon>Mollusca</taxon>
        <taxon>Gastropoda</taxon>
        <taxon>Heterobranchia</taxon>
        <taxon>Euthyneura</taxon>
        <taxon>Panpulmonata</taxon>
        <taxon>Sacoglossa</taxon>
        <taxon>Placobranchoidea</taxon>
        <taxon>Plakobranchidae</taxon>
        <taxon>Elysia</taxon>
    </lineage>
</organism>
<name>A0AAE1DJH1_9GAST</name>
<keyword evidence="2" id="KW-1185">Reference proteome</keyword>
<reference evidence="1" key="1">
    <citation type="journal article" date="2023" name="G3 (Bethesda)">
        <title>A reference genome for the long-term kleptoplast-retaining sea slug Elysia crispata morphotype clarki.</title>
        <authorList>
            <person name="Eastman K.E."/>
            <person name="Pendleton A.L."/>
            <person name="Shaikh M.A."/>
            <person name="Suttiyut T."/>
            <person name="Ogas R."/>
            <person name="Tomko P."/>
            <person name="Gavelis G."/>
            <person name="Widhalm J.R."/>
            <person name="Wisecaver J.H."/>
        </authorList>
    </citation>
    <scope>NUCLEOTIDE SEQUENCE</scope>
    <source>
        <strain evidence="1">ECLA1</strain>
    </source>
</reference>
<dbReference type="AlphaFoldDB" id="A0AAE1DJH1"/>
<dbReference type="EMBL" id="JAWDGP010003662">
    <property type="protein sequence ID" value="KAK3772080.1"/>
    <property type="molecule type" value="Genomic_DNA"/>
</dbReference>
<dbReference type="Proteomes" id="UP001283361">
    <property type="component" value="Unassembled WGS sequence"/>
</dbReference>
<evidence type="ECO:0000313" key="1">
    <source>
        <dbReference type="EMBL" id="KAK3772080.1"/>
    </source>
</evidence>